<evidence type="ECO:0000259" key="4">
    <source>
        <dbReference type="PROSITE" id="PS50112"/>
    </source>
</evidence>
<dbReference type="SUPFAM" id="SSF55785">
    <property type="entry name" value="PYP-like sensor domain (PAS domain)"/>
    <property type="match status" value="2"/>
</dbReference>
<dbReference type="Proteomes" id="UP000198762">
    <property type="component" value="Unassembled WGS sequence"/>
</dbReference>
<dbReference type="EMBL" id="FOHZ01000007">
    <property type="protein sequence ID" value="SET31769.1"/>
    <property type="molecule type" value="Genomic_DNA"/>
</dbReference>
<keyword evidence="8" id="KW-1185">Reference proteome</keyword>
<feature type="domain" description="GGDEF" evidence="6">
    <location>
        <begin position="293"/>
        <end position="427"/>
    </location>
</feature>
<dbReference type="Gene3D" id="3.30.450.20">
    <property type="entry name" value="PAS domain"/>
    <property type="match status" value="2"/>
</dbReference>
<dbReference type="NCBIfam" id="TIGR00254">
    <property type="entry name" value="GGDEF"/>
    <property type="match status" value="1"/>
</dbReference>
<dbReference type="GO" id="GO:0043709">
    <property type="term" value="P:cell adhesion involved in single-species biofilm formation"/>
    <property type="evidence" value="ECO:0007669"/>
    <property type="project" value="TreeGrafter"/>
</dbReference>
<dbReference type="SMART" id="SM00267">
    <property type="entry name" value="GGDEF"/>
    <property type="match status" value="1"/>
</dbReference>
<dbReference type="NCBIfam" id="TIGR00229">
    <property type="entry name" value="sensory_box"/>
    <property type="match status" value="2"/>
</dbReference>
<feature type="domain" description="PAC" evidence="5">
    <location>
        <begin position="209"/>
        <end position="261"/>
    </location>
</feature>
<feature type="domain" description="PAC" evidence="5">
    <location>
        <begin position="86"/>
        <end position="138"/>
    </location>
</feature>
<comment type="catalytic activity">
    <reaction evidence="3">
        <text>2 GTP = 3',3'-c-di-GMP + 2 diphosphate</text>
        <dbReference type="Rhea" id="RHEA:24898"/>
        <dbReference type="ChEBI" id="CHEBI:33019"/>
        <dbReference type="ChEBI" id="CHEBI:37565"/>
        <dbReference type="ChEBI" id="CHEBI:58805"/>
        <dbReference type="EC" id="2.7.7.65"/>
    </reaction>
</comment>
<dbReference type="InterPro" id="IPR000014">
    <property type="entry name" value="PAS"/>
</dbReference>
<dbReference type="CDD" id="cd01949">
    <property type="entry name" value="GGDEF"/>
    <property type="match status" value="1"/>
</dbReference>
<dbReference type="GO" id="GO:0005886">
    <property type="term" value="C:plasma membrane"/>
    <property type="evidence" value="ECO:0007669"/>
    <property type="project" value="TreeGrafter"/>
</dbReference>
<dbReference type="InterPro" id="IPR029787">
    <property type="entry name" value="Nucleotide_cyclase"/>
</dbReference>
<name>A0A1I0DH82_9GAMM</name>
<dbReference type="CDD" id="cd00130">
    <property type="entry name" value="PAS"/>
    <property type="match status" value="2"/>
</dbReference>
<dbReference type="PANTHER" id="PTHR45138">
    <property type="entry name" value="REGULATORY COMPONENTS OF SENSORY TRANSDUCTION SYSTEM"/>
    <property type="match status" value="1"/>
</dbReference>
<dbReference type="PANTHER" id="PTHR45138:SF9">
    <property type="entry name" value="DIGUANYLATE CYCLASE DGCM-RELATED"/>
    <property type="match status" value="1"/>
</dbReference>
<dbReference type="RefSeq" id="WP_091850713.1">
    <property type="nucleotide sequence ID" value="NZ_FOHZ01000007.1"/>
</dbReference>
<evidence type="ECO:0000256" key="1">
    <source>
        <dbReference type="ARBA" id="ARBA00001946"/>
    </source>
</evidence>
<dbReference type="InterPro" id="IPR000700">
    <property type="entry name" value="PAS-assoc_C"/>
</dbReference>
<dbReference type="InterPro" id="IPR001610">
    <property type="entry name" value="PAC"/>
</dbReference>
<evidence type="ECO:0000259" key="6">
    <source>
        <dbReference type="PROSITE" id="PS50887"/>
    </source>
</evidence>
<organism evidence="7 8">
    <name type="scientific">Marinobacter segnicrescens</name>
    <dbReference type="NCBI Taxonomy" id="430453"/>
    <lineage>
        <taxon>Bacteria</taxon>
        <taxon>Pseudomonadati</taxon>
        <taxon>Pseudomonadota</taxon>
        <taxon>Gammaproteobacteria</taxon>
        <taxon>Pseudomonadales</taxon>
        <taxon>Marinobacteraceae</taxon>
        <taxon>Marinobacter</taxon>
    </lineage>
</organism>
<dbReference type="PROSITE" id="PS50113">
    <property type="entry name" value="PAC"/>
    <property type="match status" value="2"/>
</dbReference>
<dbReference type="GO" id="GO:1902201">
    <property type="term" value="P:negative regulation of bacterial-type flagellum-dependent cell motility"/>
    <property type="evidence" value="ECO:0007669"/>
    <property type="project" value="TreeGrafter"/>
</dbReference>
<gene>
    <name evidence="7" type="ORF">SAMN04487962_10766</name>
</gene>
<dbReference type="InterPro" id="IPR050469">
    <property type="entry name" value="Diguanylate_Cyclase"/>
</dbReference>
<dbReference type="PROSITE" id="PS50112">
    <property type="entry name" value="PAS"/>
    <property type="match status" value="1"/>
</dbReference>
<dbReference type="SMART" id="SM00086">
    <property type="entry name" value="PAC"/>
    <property type="match status" value="2"/>
</dbReference>
<evidence type="ECO:0000259" key="5">
    <source>
        <dbReference type="PROSITE" id="PS50113"/>
    </source>
</evidence>
<proteinExistence type="predicted"/>
<evidence type="ECO:0000313" key="7">
    <source>
        <dbReference type="EMBL" id="SET31769.1"/>
    </source>
</evidence>
<dbReference type="Gene3D" id="3.30.70.270">
    <property type="match status" value="1"/>
</dbReference>
<comment type="cofactor">
    <cofactor evidence="1">
        <name>Mg(2+)</name>
        <dbReference type="ChEBI" id="CHEBI:18420"/>
    </cofactor>
</comment>
<dbReference type="Pfam" id="PF08447">
    <property type="entry name" value="PAS_3"/>
    <property type="match status" value="2"/>
</dbReference>
<evidence type="ECO:0000313" key="8">
    <source>
        <dbReference type="Proteomes" id="UP000198762"/>
    </source>
</evidence>
<dbReference type="InterPro" id="IPR013655">
    <property type="entry name" value="PAS_fold_3"/>
</dbReference>
<dbReference type="GO" id="GO:0052621">
    <property type="term" value="F:diguanylate cyclase activity"/>
    <property type="evidence" value="ECO:0007669"/>
    <property type="project" value="UniProtKB-EC"/>
</dbReference>
<dbReference type="InterPro" id="IPR043128">
    <property type="entry name" value="Rev_trsase/Diguanyl_cyclase"/>
</dbReference>
<dbReference type="Pfam" id="PF00990">
    <property type="entry name" value="GGDEF"/>
    <property type="match status" value="1"/>
</dbReference>
<dbReference type="EC" id="2.7.7.65" evidence="2"/>
<dbReference type="FunFam" id="3.30.70.270:FF:000001">
    <property type="entry name" value="Diguanylate cyclase domain protein"/>
    <property type="match status" value="1"/>
</dbReference>
<evidence type="ECO:0000256" key="3">
    <source>
        <dbReference type="ARBA" id="ARBA00034247"/>
    </source>
</evidence>
<accession>A0A1I0DH82</accession>
<dbReference type="SMART" id="SM00091">
    <property type="entry name" value="PAS"/>
    <property type="match status" value="2"/>
</dbReference>
<evidence type="ECO:0000256" key="2">
    <source>
        <dbReference type="ARBA" id="ARBA00012528"/>
    </source>
</evidence>
<dbReference type="AlphaFoldDB" id="A0A1I0DH82"/>
<dbReference type="InterPro" id="IPR000160">
    <property type="entry name" value="GGDEF_dom"/>
</dbReference>
<dbReference type="InterPro" id="IPR035965">
    <property type="entry name" value="PAS-like_dom_sf"/>
</dbReference>
<protein>
    <recommendedName>
        <fullName evidence="2">diguanylate cyclase</fullName>
        <ecNumber evidence="2">2.7.7.65</ecNumber>
    </recommendedName>
</protein>
<dbReference type="PROSITE" id="PS50887">
    <property type="entry name" value="GGDEF"/>
    <property type="match status" value="1"/>
</dbReference>
<feature type="domain" description="PAS" evidence="4">
    <location>
        <begin position="9"/>
        <end position="82"/>
    </location>
</feature>
<reference evidence="8" key="1">
    <citation type="submission" date="2016-10" db="EMBL/GenBank/DDBJ databases">
        <authorList>
            <person name="Varghese N."/>
            <person name="Submissions S."/>
        </authorList>
    </citation>
    <scope>NUCLEOTIDE SEQUENCE [LARGE SCALE GENOMIC DNA]</scope>
    <source>
        <strain evidence="8">CGMCC 1.6489</strain>
    </source>
</reference>
<dbReference type="STRING" id="430453.SAMN04487962_10766"/>
<sequence length="428" mass="49487">MDNAPQLSPEARLQAILDGTRAGTWEWNLDTGEVLVNHRWAEMLGYEPDELMPMTYELWQSLSHPSDRERAKALMARHLRGETPYFDCVVRLRHKRGHWRWIHTRGRRLSDSDPAINWVCGTHLDISGERETQHRLQRLAESLPGVIYTFVMKVDGSFGFSYVSQKSIDFYGIPPELALQDPDAIFDIIVNEDLGHVHASIERSARNMEEWRCQYRVQLAGEVRWMEGVAQPEKDEVGQIIWHGMITEITERKQLELELERLSITDELTGLYNRRHMLRTLEEQIARAKRYQEVFSVIALDVDHFKQINDSWGHLVGDQVLIQFAGVLSARVRRTDVVARTGGEEFLILLPNTTNQDAHRVAEALREATEREDFRNEDSETFTVTMSGGVVTWDDGLASIRELLSRCDQRLYQAKREGRNRIVVSDQP</sequence>
<dbReference type="OrthoDB" id="5620448at2"/>
<dbReference type="SUPFAM" id="SSF55073">
    <property type="entry name" value="Nucleotide cyclase"/>
    <property type="match status" value="1"/>
</dbReference>